<dbReference type="AlphaFoldDB" id="A0A2I0A965"/>
<dbReference type="Proteomes" id="UP000236161">
    <property type="component" value="Unassembled WGS sequence"/>
</dbReference>
<accession>A0A2I0A965</accession>
<reference evidence="1 2" key="1">
    <citation type="journal article" date="2017" name="Nature">
        <title>The Apostasia genome and the evolution of orchids.</title>
        <authorList>
            <person name="Zhang G.Q."/>
            <person name="Liu K.W."/>
            <person name="Li Z."/>
            <person name="Lohaus R."/>
            <person name="Hsiao Y.Y."/>
            <person name="Niu S.C."/>
            <person name="Wang J.Y."/>
            <person name="Lin Y.C."/>
            <person name="Xu Q."/>
            <person name="Chen L.J."/>
            <person name="Yoshida K."/>
            <person name="Fujiwara S."/>
            <person name="Wang Z.W."/>
            <person name="Zhang Y.Q."/>
            <person name="Mitsuda N."/>
            <person name="Wang M."/>
            <person name="Liu G.H."/>
            <person name="Pecoraro L."/>
            <person name="Huang H.X."/>
            <person name="Xiao X.J."/>
            <person name="Lin M."/>
            <person name="Wu X.Y."/>
            <person name="Wu W.L."/>
            <person name="Chen Y.Y."/>
            <person name="Chang S.B."/>
            <person name="Sakamoto S."/>
            <person name="Ohme-Takagi M."/>
            <person name="Yagi M."/>
            <person name="Zeng S.J."/>
            <person name="Shen C.Y."/>
            <person name="Yeh C.M."/>
            <person name="Luo Y.B."/>
            <person name="Tsai W.C."/>
            <person name="Van de Peer Y."/>
            <person name="Liu Z.J."/>
        </authorList>
    </citation>
    <scope>NUCLEOTIDE SEQUENCE [LARGE SCALE GENOMIC DNA]</scope>
    <source>
        <strain evidence="2">cv. Shenzhen</strain>
        <tissue evidence="1">Stem</tissue>
    </source>
</reference>
<dbReference type="EMBL" id="KZ452009">
    <property type="protein sequence ID" value="PKA52099.1"/>
    <property type="molecule type" value="Genomic_DNA"/>
</dbReference>
<proteinExistence type="predicted"/>
<evidence type="ECO:0000313" key="1">
    <source>
        <dbReference type="EMBL" id="PKA52099.1"/>
    </source>
</evidence>
<keyword evidence="2" id="KW-1185">Reference proteome</keyword>
<evidence type="ECO:0000313" key="2">
    <source>
        <dbReference type="Proteomes" id="UP000236161"/>
    </source>
</evidence>
<name>A0A2I0A965_9ASPA</name>
<organism evidence="1 2">
    <name type="scientific">Apostasia shenzhenica</name>
    <dbReference type="NCBI Taxonomy" id="1088818"/>
    <lineage>
        <taxon>Eukaryota</taxon>
        <taxon>Viridiplantae</taxon>
        <taxon>Streptophyta</taxon>
        <taxon>Embryophyta</taxon>
        <taxon>Tracheophyta</taxon>
        <taxon>Spermatophyta</taxon>
        <taxon>Magnoliopsida</taxon>
        <taxon>Liliopsida</taxon>
        <taxon>Asparagales</taxon>
        <taxon>Orchidaceae</taxon>
        <taxon>Apostasioideae</taxon>
        <taxon>Apostasia</taxon>
    </lineage>
</organism>
<gene>
    <name evidence="1" type="ORF">AXF42_Ash014036</name>
</gene>
<sequence>MNPVRTDGFFTSIPSSSAHFLPPARDLSRHVYPPAGSRRPIFSTTWSYLLNIPDFRAWQGAKKLFSFFLIP</sequence>
<protein>
    <submittedName>
        <fullName evidence="1">Uncharacterized protein</fullName>
    </submittedName>
</protein>